<protein>
    <submittedName>
        <fullName evidence="2">Uncharacterized protein</fullName>
    </submittedName>
</protein>
<feature type="transmembrane region" description="Helical" evidence="1">
    <location>
        <begin position="314"/>
        <end position="331"/>
    </location>
</feature>
<organism evidence="2 3">
    <name type="scientific">Pedobacter duraquae</name>
    <dbReference type="NCBI Taxonomy" id="425511"/>
    <lineage>
        <taxon>Bacteria</taxon>
        <taxon>Pseudomonadati</taxon>
        <taxon>Bacteroidota</taxon>
        <taxon>Sphingobacteriia</taxon>
        <taxon>Sphingobacteriales</taxon>
        <taxon>Sphingobacteriaceae</taxon>
        <taxon>Pedobacter</taxon>
    </lineage>
</organism>
<feature type="transmembrane region" description="Helical" evidence="1">
    <location>
        <begin position="221"/>
        <end position="238"/>
    </location>
</feature>
<dbReference type="RefSeq" id="WP_133558817.1">
    <property type="nucleotide sequence ID" value="NZ_SNWM01000006.1"/>
</dbReference>
<dbReference type="OrthoDB" id="747484at2"/>
<sequence>MLSLLLKTLSREFYRQHLGLFCFALYILFGSVEAGQLLSYHLSLLRSISGSTIILAACFVLWSLYAIKCILFVNKELKLDVYSFINVSAAATKRSQYLSWSGLYATLLLPILTYITIVSTTAFIYHYYFNAAMALVFALLLVITPTVLTFRKVTQNLSIRLKVRFVKIPTFVKPQWLWPIVYIWRQQTLMFLICKTLSFIVFKAMLWMFADVGPDIRVPQLGLLAAIITHSVLIATLVKQEATDMNFNRSLPINRFNAMGRSLLVLFLLFLPDLLLYIHTVNADFTSSLAGIALALPTLFCIQVSQYKNTEKKSSHVGLLFFMFVALAMLILSRQLFLFNCLQALVSCTGFYIFYYSIDLRAIRNH</sequence>
<feature type="transmembrane region" description="Helical" evidence="1">
    <location>
        <begin position="189"/>
        <end position="209"/>
    </location>
</feature>
<keyword evidence="1" id="KW-1133">Transmembrane helix</keyword>
<feature type="transmembrane region" description="Helical" evidence="1">
    <location>
        <begin position="44"/>
        <end position="67"/>
    </location>
</feature>
<evidence type="ECO:0000313" key="2">
    <source>
        <dbReference type="EMBL" id="TDO19594.1"/>
    </source>
</evidence>
<feature type="transmembrane region" description="Helical" evidence="1">
    <location>
        <begin position="285"/>
        <end position="302"/>
    </location>
</feature>
<feature type="transmembrane region" description="Helical" evidence="1">
    <location>
        <begin position="103"/>
        <end position="125"/>
    </location>
</feature>
<name>A0A4R6ICL4_9SPHI</name>
<comment type="caution">
    <text evidence="2">The sequence shown here is derived from an EMBL/GenBank/DDBJ whole genome shotgun (WGS) entry which is preliminary data.</text>
</comment>
<evidence type="ECO:0000256" key="1">
    <source>
        <dbReference type="SAM" id="Phobius"/>
    </source>
</evidence>
<dbReference type="Proteomes" id="UP000295499">
    <property type="component" value="Unassembled WGS sequence"/>
</dbReference>
<accession>A0A4R6ICL4</accession>
<keyword evidence="1" id="KW-0812">Transmembrane</keyword>
<feature type="transmembrane region" description="Helical" evidence="1">
    <location>
        <begin position="131"/>
        <end position="150"/>
    </location>
</feature>
<gene>
    <name evidence="2" type="ORF">CLV32_4216</name>
</gene>
<reference evidence="2 3" key="1">
    <citation type="submission" date="2019-03" db="EMBL/GenBank/DDBJ databases">
        <title>Genomic Encyclopedia of Archaeal and Bacterial Type Strains, Phase II (KMG-II): from individual species to whole genera.</title>
        <authorList>
            <person name="Goeker M."/>
        </authorList>
    </citation>
    <scope>NUCLEOTIDE SEQUENCE [LARGE SCALE GENOMIC DNA]</scope>
    <source>
        <strain evidence="2 3">DSM 19034</strain>
    </source>
</reference>
<proteinExistence type="predicted"/>
<feature type="transmembrane region" description="Helical" evidence="1">
    <location>
        <begin position="258"/>
        <end position="279"/>
    </location>
</feature>
<keyword evidence="3" id="KW-1185">Reference proteome</keyword>
<keyword evidence="1" id="KW-0472">Membrane</keyword>
<feature type="transmembrane region" description="Helical" evidence="1">
    <location>
        <begin position="337"/>
        <end position="358"/>
    </location>
</feature>
<dbReference type="EMBL" id="SNWM01000006">
    <property type="protein sequence ID" value="TDO19594.1"/>
    <property type="molecule type" value="Genomic_DNA"/>
</dbReference>
<evidence type="ECO:0000313" key="3">
    <source>
        <dbReference type="Proteomes" id="UP000295499"/>
    </source>
</evidence>
<dbReference type="AlphaFoldDB" id="A0A4R6ICL4"/>